<feature type="compositionally biased region" description="Pro residues" evidence="1">
    <location>
        <begin position="11"/>
        <end position="32"/>
    </location>
</feature>
<keyword evidence="3" id="KW-1185">Reference proteome</keyword>
<evidence type="ECO:0000256" key="1">
    <source>
        <dbReference type="SAM" id="MobiDB-lite"/>
    </source>
</evidence>
<evidence type="ECO:0000313" key="2">
    <source>
        <dbReference type="EMBL" id="KAL3420590.1"/>
    </source>
</evidence>
<accession>A0ABR4PBC7</accession>
<sequence>MSFSNHRHQSDPPPPLPPRKIPLSSPPLPPRPAAQVSTSRVQPPAPLYQPYDPRDYMQASGHPVDSLTANISHLDVNPRRGPSPHPDTAGPSWSPPVPYGNKPTASESRPPPLQSNHNAPPYPDPVVHEPEPQSVPHISVPPPPPRQSSPYSFRPPPEPAHPREPELQSMPPPPPRQSSPYSFQPTPESFRAREPEPQSVPQIPIPPPQRSSPYSFQPPPESSRPRENPTPSRPDHGRQSSTSSRAPLYEPPLSVAIPVSQLAVKHNSSPSSLRLCPYPEPLSFSALWYYPSCSPGFLICSNCFEKTIRPARSCDIEFKSFVSTAGEKKRCSFGTPRVESLWKAATQSNSWQHLRTFMQHRADITSCYGVRGTDGTTGVKWFQMANKEVEGFVSCQACYEDHILATTFGCNFKEHKEPQPANQAWACDVALGHISRAMKHYSDLNDWRGFVQTTSHRLKVPACTPYQAVLTQSTKWYQPKGPLPYFVICEACYLDILAISSMDVHFQPKPASEVQKAESWICTMGNFPMSVAIAEAVTRDKFRLWFECARIFITENLCTGNAVKDGSWYIIKDGEYDFDLCASCYACLIQPFGLDKHFVKAKYPAGNERACDFYPRGPRFAKRMEALLDAMLTGRFEVLKDLIKAYEGVVPCQRLKLVTGGYFWGNADISCCGECYHDVIRGTKLDTHITVRNQYHQRAICDMYSARMRRLWAEACEKDDYASFAAFARHRTAVYHQTVPECHRILQQQRIALSQQRMHNATSNFYNFLDSSAGNRINYTGLPYPLYKYTAADVPGSYSSTFGIEGARYGQKAHAVVHNTLSGAARFDYLEALWLEVE</sequence>
<feature type="compositionally biased region" description="Pro residues" evidence="1">
    <location>
        <begin position="203"/>
        <end position="222"/>
    </location>
</feature>
<feature type="region of interest" description="Disordered" evidence="1">
    <location>
        <begin position="1"/>
        <end position="249"/>
    </location>
</feature>
<evidence type="ECO:0000313" key="3">
    <source>
        <dbReference type="Proteomes" id="UP001629113"/>
    </source>
</evidence>
<dbReference type="Proteomes" id="UP001629113">
    <property type="component" value="Unassembled WGS sequence"/>
</dbReference>
<reference evidence="2 3" key="1">
    <citation type="submission" date="2024-06" db="EMBL/GenBank/DDBJ databases">
        <title>Complete genome of Phlyctema vagabunda strain 19-DSS-EL-015.</title>
        <authorList>
            <person name="Fiorenzani C."/>
        </authorList>
    </citation>
    <scope>NUCLEOTIDE SEQUENCE [LARGE SCALE GENOMIC DNA]</scope>
    <source>
        <strain evidence="2 3">19-DSS-EL-015</strain>
    </source>
</reference>
<comment type="caution">
    <text evidence="2">The sequence shown here is derived from an EMBL/GenBank/DDBJ whole genome shotgun (WGS) entry which is preliminary data.</text>
</comment>
<feature type="compositionally biased region" description="Pro residues" evidence="1">
    <location>
        <begin position="139"/>
        <end position="159"/>
    </location>
</feature>
<name>A0ABR4PBC7_9HELO</name>
<dbReference type="EMBL" id="JBFCZG010000006">
    <property type="protein sequence ID" value="KAL3420590.1"/>
    <property type="molecule type" value="Genomic_DNA"/>
</dbReference>
<protein>
    <submittedName>
        <fullName evidence="2">Integral membrane protein</fullName>
    </submittedName>
</protein>
<gene>
    <name evidence="2" type="ORF">PVAG01_07035</name>
</gene>
<proteinExistence type="predicted"/>
<feature type="compositionally biased region" description="Basic and acidic residues" evidence="1">
    <location>
        <begin position="223"/>
        <end position="238"/>
    </location>
</feature>
<organism evidence="2 3">
    <name type="scientific">Phlyctema vagabunda</name>
    <dbReference type="NCBI Taxonomy" id="108571"/>
    <lineage>
        <taxon>Eukaryota</taxon>
        <taxon>Fungi</taxon>
        <taxon>Dikarya</taxon>
        <taxon>Ascomycota</taxon>
        <taxon>Pezizomycotina</taxon>
        <taxon>Leotiomycetes</taxon>
        <taxon>Helotiales</taxon>
        <taxon>Dermateaceae</taxon>
        <taxon>Phlyctema</taxon>
    </lineage>
</organism>